<keyword evidence="10 15" id="KW-0798">TonB box</keyword>
<evidence type="ECO:0000256" key="12">
    <source>
        <dbReference type="ARBA" id="ARBA00023170"/>
    </source>
</evidence>
<dbReference type="NCBIfam" id="TIGR01783">
    <property type="entry name" value="TonB-siderophor"/>
    <property type="match status" value="1"/>
</dbReference>
<comment type="subcellular location">
    <subcellularLocation>
        <location evidence="1 14">Cell outer membrane</location>
        <topology evidence="1 14">Multi-pass membrane protein</topology>
    </subcellularLocation>
</comment>
<evidence type="ECO:0000256" key="3">
    <source>
        <dbReference type="ARBA" id="ARBA00022448"/>
    </source>
</evidence>
<dbReference type="PANTHER" id="PTHR32552:SF74">
    <property type="entry name" value="HYDROXAMATE SIDEROPHORE RECEPTOR FHUE"/>
    <property type="match status" value="1"/>
</dbReference>
<dbReference type="InterPro" id="IPR037066">
    <property type="entry name" value="Plug_dom_sf"/>
</dbReference>
<feature type="domain" description="TonB-dependent receptor-like beta-barrel" evidence="16">
    <location>
        <begin position="236"/>
        <end position="678"/>
    </location>
</feature>
<gene>
    <name evidence="18" type="ORF">EOE67_15965</name>
</gene>
<evidence type="ECO:0000259" key="17">
    <source>
        <dbReference type="Pfam" id="PF07715"/>
    </source>
</evidence>
<evidence type="ECO:0000256" key="5">
    <source>
        <dbReference type="ARBA" id="ARBA00022496"/>
    </source>
</evidence>
<dbReference type="CDD" id="cd01347">
    <property type="entry name" value="ligand_gated_channel"/>
    <property type="match status" value="1"/>
</dbReference>
<dbReference type="FunFam" id="2.170.130.10:FF:000010">
    <property type="entry name" value="Ferripyoverdine receptor"/>
    <property type="match status" value="1"/>
</dbReference>
<evidence type="ECO:0000256" key="2">
    <source>
        <dbReference type="ARBA" id="ARBA00009810"/>
    </source>
</evidence>
<comment type="similarity">
    <text evidence="2 14 15">Belongs to the TonB-dependent receptor family.</text>
</comment>
<keyword evidence="7" id="KW-0732">Signal</keyword>
<dbReference type="GO" id="GO:0015891">
    <property type="term" value="P:siderophore transport"/>
    <property type="evidence" value="ECO:0007669"/>
    <property type="project" value="InterPro"/>
</dbReference>
<sequence length="706" mass="77153">MSLVLGSPQLLAETLDDASTQRKNSETTIEKITVNGKKMTASTPTRLPLTAREIPQSISEVSAELMSATNMLDINDVMMHVPGVNVTLYDTQRPLYFARGFQITDFQVDSIPTYSGSTNQEYDTALYKRVEVIRGANGLFSGVGSPSATVNLIRKRPGNEFAASVSATVGSWQMRRGVLDVSSPFDNEGAVRGRVVVATLDSDSFRDRYHEKKLAGLAIIEADLTDQTTVAFGLQDQDNQPEGTIWGTVPIYAADGSLAKLPVNSSFAPQWTHWQRKSGTLFADVTHQFNATWQLKAAVNQTEGEVSSLRVYATGFPDKTTGKGLKLLAGVGAGEDTRSSFDLYLTGSYQAFGLEHDVIAGASVSKLESTTDLFSSVAGWSYTVPDAWNYDGKAPMPVYNQTGAYRIASTDQQGIYLANRFRLSQDWSLVGGARFSNWETATANFNTTGKYTTTTGAYKVNDEVTPYVGLVWDLTEQHALYLSYTDIFTPQNYKDKDNNLLAPVLGNNLELGLKSSLLDGALALNAAIFKTAQDNYAVRDLTQPENSLPDGSSAYKGIDGTESQGFEISASGQLTDGWLVNAGYSYVDTKRHTNDKIWTNLPEHSAQLSSHYDLSGALAGLTLGGGFNWQSETIGYGIVHPLEKAGATYTQKAYVLANLYASWHFAENLSSTVSVTNLFDELYWANIDYANYGKPRQVTLSVKWQY</sequence>
<evidence type="ECO:0000256" key="10">
    <source>
        <dbReference type="ARBA" id="ARBA00023077"/>
    </source>
</evidence>
<name>A0A437QIK3_9GAMM</name>
<dbReference type="PANTHER" id="PTHR32552">
    <property type="entry name" value="FERRICHROME IRON RECEPTOR-RELATED"/>
    <property type="match status" value="1"/>
</dbReference>
<dbReference type="Gene3D" id="2.40.170.20">
    <property type="entry name" value="TonB-dependent receptor, beta-barrel domain"/>
    <property type="match status" value="1"/>
</dbReference>
<dbReference type="InterPro" id="IPR010105">
    <property type="entry name" value="TonB_sidphr_rcpt"/>
</dbReference>
<dbReference type="InterPro" id="IPR039426">
    <property type="entry name" value="TonB-dep_rcpt-like"/>
</dbReference>
<evidence type="ECO:0000256" key="9">
    <source>
        <dbReference type="ARBA" id="ARBA00023065"/>
    </source>
</evidence>
<dbReference type="PROSITE" id="PS52016">
    <property type="entry name" value="TONB_DEPENDENT_REC_3"/>
    <property type="match status" value="1"/>
</dbReference>
<keyword evidence="13 14" id="KW-0998">Cell outer membrane</keyword>
<evidence type="ECO:0000256" key="14">
    <source>
        <dbReference type="PROSITE-ProRule" id="PRU01360"/>
    </source>
</evidence>
<proteinExistence type="inferred from homology"/>
<reference evidence="18 19" key="1">
    <citation type="submission" date="2019-01" db="EMBL/GenBank/DDBJ databases">
        <authorList>
            <person name="Chen W.-M."/>
        </authorList>
    </citation>
    <scope>NUCLEOTIDE SEQUENCE [LARGE SCALE GENOMIC DNA]</scope>
    <source>
        <strain evidence="18 19">KYPC3</strain>
    </source>
</reference>
<evidence type="ECO:0000256" key="13">
    <source>
        <dbReference type="ARBA" id="ARBA00023237"/>
    </source>
</evidence>
<keyword evidence="19" id="KW-1185">Reference proteome</keyword>
<evidence type="ECO:0000256" key="15">
    <source>
        <dbReference type="RuleBase" id="RU003357"/>
    </source>
</evidence>
<accession>A0A437QIK3</accession>
<evidence type="ECO:0000256" key="1">
    <source>
        <dbReference type="ARBA" id="ARBA00004571"/>
    </source>
</evidence>
<dbReference type="InterPro" id="IPR036942">
    <property type="entry name" value="Beta-barrel_TonB_sf"/>
</dbReference>
<protein>
    <submittedName>
        <fullName evidence="18">TonB-dependent siderophore receptor</fullName>
    </submittedName>
</protein>
<dbReference type="GO" id="GO:0015344">
    <property type="term" value="F:siderophore uptake transmembrane transporter activity"/>
    <property type="evidence" value="ECO:0007669"/>
    <property type="project" value="TreeGrafter"/>
</dbReference>
<evidence type="ECO:0000256" key="7">
    <source>
        <dbReference type="ARBA" id="ARBA00022729"/>
    </source>
</evidence>
<keyword evidence="11 14" id="KW-0472">Membrane</keyword>
<keyword evidence="8" id="KW-0408">Iron</keyword>
<dbReference type="EMBL" id="SACS01000019">
    <property type="protein sequence ID" value="RVU34373.1"/>
    <property type="molecule type" value="Genomic_DNA"/>
</dbReference>
<evidence type="ECO:0000259" key="16">
    <source>
        <dbReference type="Pfam" id="PF00593"/>
    </source>
</evidence>
<keyword evidence="3 14" id="KW-0813">Transport</keyword>
<keyword evidence="4 14" id="KW-1134">Transmembrane beta strand</keyword>
<evidence type="ECO:0000256" key="4">
    <source>
        <dbReference type="ARBA" id="ARBA00022452"/>
    </source>
</evidence>
<dbReference type="AlphaFoldDB" id="A0A437QIK3"/>
<dbReference type="Pfam" id="PF00593">
    <property type="entry name" value="TonB_dep_Rec_b-barrel"/>
    <property type="match status" value="1"/>
</dbReference>
<evidence type="ECO:0000256" key="6">
    <source>
        <dbReference type="ARBA" id="ARBA00022692"/>
    </source>
</evidence>
<dbReference type="Proteomes" id="UP000283077">
    <property type="component" value="Unassembled WGS sequence"/>
</dbReference>
<dbReference type="GO" id="GO:0038023">
    <property type="term" value="F:signaling receptor activity"/>
    <property type="evidence" value="ECO:0007669"/>
    <property type="project" value="InterPro"/>
</dbReference>
<dbReference type="Gene3D" id="2.170.130.10">
    <property type="entry name" value="TonB-dependent receptor, plug domain"/>
    <property type="match status" value="1"/>
</dbReference>
<comment type="caution">
    <text evidence="18">The sequence shown here is derived from an EMBL/GenBank/DDBJ whole genome shotgun (WGS) entry which is preliminary data.</text>
</comment>
<evidence type="ECO:0000313" key="19">
    <source>
        <dbReference type="Proteomes" id="UP000283077"/>
    </source>
</evidence>
<feature type="domain" description="TonB-dependent receptor plug" evidence="17">
    <location>
        <begin position="51"/>
        <end position="147"/>
    </location>
</feature>
<keyword evidence="5" id="KW-0410">Iron transport</keyword>
<dbReference type="InterPro" id="IPR000531">
    <property type="entry name" value="Beta-barrel_TonB"/>
</dbReference>
<keyword evidence="6 14" id="KW-0812">Transmembrane</keyword>
<dbReference type="OrthoDB" id="8663017at2"/>
<keyword evidence="9" id="KW-0406">Ion transport</keyword>
<dbReference type="InterPro" id="IPR012910">
    <property type="entry name" value="Plug_dom"/>
</dbReference>
<dbReference type="Pfam" id="PF07715">
    <property type="entry name" value="Plug"/>
    <property type="match status" value="1"/>
</dbReference>
<organism evidence="18 19">
    <name type="scientific">Rheinheimera riviphila</name>
    <dbReference type="NCBI Taxonomy" id="1834037"/>
    <lineage>
        <taxon>Bacteria</taxon>
        <taxon>Pseudomonadati</taxon>
        <taxon>Pseudomonadota</taxon>
        <taxon>Gammaproteobacteria</taxon>
        <taxon>Chromatiales</taxon>
        <taxon>Chromatiaceae</taxon>
        <taxon>Rheinheimera</taxon>
    </lineage>
</organism>
<evidence type="ECO:0000313" key="18">
    <source>
        <dbReference type="EMBL" id="RVU34373.1"/>
    </source>
</evidence>
<dbReference type="SUPFAM" id="SSF56935">
    <property type="entry name" value="Porins"/>
    <property type="match status" value="1"/>
</dbReference>
<keyword evidence="12 18" id="KW-0675">Receptor</keyword>
<dbReference type="GO" id="GO:0009279">
    <property type="term" value="C:cell outer membrane"/>
    <property type="evidence" value="ECO:0007669"/>
    <property type="project" value="UniProtKB-SubCell"/>
</dbReference>
<evidence type="ECO:0000256" key="11">
    <source>
        <dbReference type="ARBA" id="ARBA00023136"/>
    </source>
</evidence>
<evidence type="ECO:0000256" key="8">
    <source>
        <dbReference type="ARBA" id="ARBA00023004"/>
    </source>
</evidence>